<dbReference type="InterPro" id="IPR000601">
    <property type="entry name" value="PKD_dom"/>
</dbReference>
<dbReference type="SUPFAM" id="SSF49299">
    <property type="entry name" value="PKD domain"/>
    <property type="match status" value="1"/>
</dbReference>
<dbReference type="Pfam" id="PF03382">
    <property type="entry name" value="DUF285"/>
    <property type="match status" value="1"/>
</dbReference>
<evidence type="ECO:0000313" key="2">
    <source>
        <dbReference type="EMBL" id="MBM7557062.1"/>
    </source>
</evidence>
<feature type="domain" description="PKD" evidence="1">
    <location>
        <begin position="56"/>
        <end position="98"/>
    </location>
</feature>
<dbReference type="InterPro" id="IPR011889">
    <property type="entry name" value="Liste_lipo_26"/>
</dbReference>
<keyword evidence="3" id="KW-1185">Reference proteome</keyword>
<protein>
    <submittedName>
        <fullName evidence="2">Surface protein</fullName>
    </submittedName>
</protein>
<dbReference type="EMBL" id="JAFBDQ010000009">
    <property type="protein sequence ID" value="MBM7557062.1"/>
    <property type="molecule type" value="Genomic_DNA"/>
</dbReference>
<sequence length="760" mass="80866">MNSNQLLNFNINWKVLMILVCFIFIFSGHSFAGDDMVLEYDTTLSSGSYITLPKFGDPLDVTIDWGDGQTDSYTTGDTTVTYITHEYDAEGTYQVTISGNLDAFGPPGGDSKLTRVIDFGSLGLTSLSRAFEGANNLTEVPATVPSTVTDMEGMFREASSFNGDISGWDVSNVTDMEGMFRGASSFNRDLSGWDVSSVKDMANMFYGASSFNGDISGWDVSNVTSMQAMFRGAGLFNGNISSWDVSSVTNMKNMFYGDGASAFNGDLSSWDVSSVKDMEGMFAFASSFNQPIGAWNVSNVTTMNMIFKDIELSTSNYDDILKKWSTQNLENGVSFHGGSSQYSADAADERQTLIDDDGWSITDGGQLPNTAPTLGGTFISATIDDTSTVTPFSQVEVSDSDGDNVSVNITYTGANGILSSPDGGLTKNGTGDYTLDADTLSNITDKLQQLEFDPTENQVAVENTVETTFTLAPNDGTTDGSSNSDTIVTATSVNDAPIIDGSGSDLPKITRYATDNEGQSIDNLISDSVDDPDYNVSHEGIAITDLDSGTGTWQYSTDGGSSWSDIGTVTETSALLLTISDKLRFIPANSDNDQGGSITYRAWDKTSGTKGNKVDTTTNGGTTAFSSTTDKVGITVEAYSDAYVDINLDDSIYGAADANLPVEATDWSLLFNQNNGGTKEVNISSVKQADSSDEGSASELIGGETTIRVFLEIIGTPTGVETIEIKPKSNAVFDKAGNAMLTDQSTGVKTLERKVVGTPQ</sequence>
<gene>
    <name evidence="2" type="ORF">JOC47_001916</name>
</gene>
<proteinExistence type="predicted"/>
<name>A0A939BPH1_9FIRM</name>
<evidence type="ECO:0000313" key="3">
    <source>
        <dbReference type="Proteomes" id="UP000774000"/>
    </source>
</evidence>
<dbReference type="InterPro" id="IPR035986">
    <property type="entry name" value="PKD_dom_sf"/>
</dbReference>
<dbReference type="PROSITE" id="PS50093">
    <property type="entry name" value="PKD"/>
    <property type="match status" value="1"/>
</dbReference>
<organism evidence="2 3">
    <name type="scientific">Halanaerobacter jeridensis</name>
    <dbReference type="NCBI Taxonomy" id="706427"/>
    <lineage>
        <taxon>Bacteria</taxon>
        <taxon>Bacillati</taxon>
        <taxon>Bacillota</taxon>
        <taxon>Clostridia</taxon>
        <taxon>Halanaerobiales</taxon>
        <taxon>Halobacteroidaceae</taxon>
        <taxon>Halanaerobacter</taxon>
    </lineage>
</organism>
<dbReference type="NCBIfam" id="TIGR02167">
    <property type="entry name" value="Liste_lipo_26"/>
    <property type="match status" value="5"/>
</dbReference>
<dbReference type="InterPro" id="IPR005046">
    <property type="entry name" value="DUF285"/>
</dbReference>
<dbReference type="RefSeq" id="WP_204701831.1">
    <property type="nucleotide sequence ID" value="NZ_JAFBDQ010000009.1"/>
</dbReference>
<accession>A0A939BPH1</accession>
<dbReference type="InterPro" id="IPR013783">
    <property type="entry name" value="Ig-like_fold"/>
</dbReference>
<dbReference type="Gene3D" id="2.60.40.10">
    <property type="entry name" value="Immunoglobulins"/>
    <property type="match status" value="1"/>
</dbReference>
<dbReference type="AlphaFoldDB" id="A0A939BPH1"/>
<evidence type="ECO:0000259" key="1">
    <source>
        <dbReference type="PROSITE" id="PS50093"/>
    </source>
</evidence>
<reference evidence="2" key="1">
    <citation type="submission" date="2021-01" db="EMBL/GenBank/DDBJ databases">
        <title>Genomic Encyclopedia of Type Strains, Phase IV (KMG-IV): sequencing the most valuable type-strain genomes for metagenomic binning, comparative biology and taxonomic classification.</title>
        <authorList>
            <person name="Goeker M."/>
        </authorList>
    </citation>
    <scope>NUCLEOTIDE SEQUENCE</scope>
    <source>
        <strain evidence="2">DSM 23230</strain>
    </source>
</reference>
<comment type="caution">
    <text evidence="2">The sequence shown here is derived from an EMBL/GenBank/DDBJ whole genome shotgun (WGS) entry which is preliminary data.</text>
</comment>
<dbReference type="Proteomes" id="UP000774000">
    <property type="component" value="Unassembled WGS sequence"/>
</dbReference>